<organism evidence="1 2">
    <name type="scientific">Phycicoccus elongatus Lp2</name>
    <dbReference type="NCBI Taxonomy" id="1193181"/>
    <lineage>
        <taxon>Bacteria</taxon>
        <taxon>Bacillati</taxon>
        <taxon>Actinomycetota</taxon>
        <taxon>Actinomycetes</taxon>
        <taxon>Micrococcales</taxon>
        <taxon>Intrasporangiaceae</taxon>
        <taxon>Phycicoccus</taxon>
    </lineage>
</organism>
<gene>
    <name evidence="1" type="ORF">BN10_300003</name>
</gene>
<dbReference type="eggNOG" id="ENOG5032YZZ">
    <property type="taxonomic scope" value="Bacteria"/>
</dbReference>
<protein>
    <recommendedName>
        <fullName evidence="3">Knr4/Smi1-like domain-containing protein</fullName>
    </recommendedName>
</protein>
<dbReference type="Proteomes" id="UP000013167">
    <property type="component" value="Unassembled WGS sequence"/>
</dbReference>
<dbReference type="HOGENOM" id="CLU_662099_0_0_11"/>
<sequence length="415" mass="44921">MTGWAYGGRAVSAPETERVVIVLRERPPAAVAMRLHRLLSIGAAEVLKRADDAQPLLDRGLWLNDRIPLAHLLRDVVDAVAGLAFDVHVVAPEGAAGPDTVTDVQVLWNMLLADREAPPAVRPEPDLELARAIADATRAALSELPGSVADDLCAVALVTTGDGLRPYLTVTVDGDERWDLAASEFALIGDEHFEALRDVWDARGDLYELDDEALDVEFAVRLATLEEALRLLDIEGVFGAGEARQQVLLLVATMPPDPSDAAYARRLNPDGPRFRDWLREASEAPELVPAPPYPEATPTVDVTPPVPVLAELWSISRGVLLADGTQIYAPEDIEERNETFQVAEYAPGWVLVGDDGGGLGYLMRRAAGGFDPVESRAVAEVYRLDVGALSDRITDDGEYITDDLIGWLATRNGDC</sequence>
<reference evidence="1 2" key="1">
    <citation type="journal article" date="2013" name="ISME J.">
        <title>A metabolic model for members of the genus Tetrasphaera involved in enhanced biological phosphorus removal.</title>
        <authorList>
            <person name="Kristiansen R."/>
            <person name="Nguyen H.T.T."/>
            <person name="Saunders A.M."/>
            <person name="Nielsen J.L."/>
            <person name="Wimmer R."/>
            <person name="Le V.Q."/>
            <person name="McIlroy S.J."/>
            <person name="Petrovski S."/>
            <person name="Seviour R.J."/>
            <person name="Calteau A."/>
            <person name="Nielsen K.L."/>
            <person name="Nielsen P.H."/>
        </authorList>
    </citation>
    <scope>NUCLEOTIDE SEQUENCE [LARGE SCALE GENOMIC DNA]</scope>
    <source>
        <strain evidence="1 2">Lp2</strain>
    </source>
</reference>
<dbReference type="AlphaFoldDB" id="N0DYW0"/>
<evidence type="ECO:0008006" key="3">
    <source>
        <dbReference type="Google" id="ProtNLM"/>
    </source>
</evidence>
<accession>N0DYW0</accession>
<evidence type="ECO:0000313" key="1">
    <source>
        <dbReference type="EMBL" id="CCH69662.1"/>
    </source>
</evidence>
<dbReference type="InterPro" id="IPR025409">
    <property type="entry name" value="DUF4303"/>
</dbReference>
<dbReference type="STRING" id="1193181.BN10_300003"/>
<name>N0DYW0_9MICO</name>
<keyword evidence="2" id="KW-1185">Reference proteome</keyword>
<dbReference type="Pfam" id="PF14136">
    <property type="entry name" value="DUF4303"/>
    <property type="match status" value="1"/>
</dbReference>
<evidence type="ECO:0000313" key="2">
    <source>
        <dbReference type="Proteomes" id="UP000013167"/>
    </source>
</evidence>
<dbReference type="Gene3D" id="3.40.1580.10">
    <property type="entry name" value="SMI1/KNR4-like"/>
    <property type="match status" value="1"/>
</dbReference>
<comment type="caution">
    <text evidence="1">The sequence shown here is derived from an EMBL/GenBank/DDBJ whole genome shotgun (WGS) entry which is preliminary data.</text>
</comment>
<dbReference type="InterPro" id="IPR037883">
    <property type="entry name" value="Knr4/Smi1-like_sf"/>
</dbReference>
<proteinExistence type="predicted"/>
<dbReference type="EMBL" id="CAIZ01000098">
    <property type="protein sequence ID" value="CCH69662.1"/>
    <property type="molecule type" value="Genomic_DNA"/>
</dbReference>